<dbReference type="AlphaFoldDB" id="A0A8S2UZ90"/>
<accession>A0A8S2UZ90</accession>
<evidence type="ECO:0000313" key="2">
    <source>
        <dbReference type="Proteomes" id="UP000676336"/>
    </source>
</evidence>
<sequence length="310" mass="36431">LLEIENLKYRINFKFKIEVKKQIRNHRDMPCTRRRKHSKIANQTMGVSPEVIFNVNDHSLAVIGQEYLSRHENYIRPNRTALRSYKERAKIVKEEHEIMVNLTKLRLPEKSGIDAGSNIVKQFSERLLACLMLHYMTPLPFIEHVHAQRDLQTMKLIRRKLKKSQLLLRETNKGGNLYVAHINEFEEKAVEYRMKTGAYEELSSSLIEEILRQYVRNGHLKLTTLFCTADITNLYTMLPQDESLEILEEFLREHHYEKLQGIPIRVILQLAYLVLKETAFVDGNKFYRQIIGGAMGSPFTLTLANIFMWK</sequence>
<feature type="non-terminal residue" evidence="1">
    <location>
        <position position="1"/>
    </location>
</feature>
<evidence type="ECO:0000313" key="1">
    <source>
        <dbReference type="EMBL" id="CAF4370724.1"/>
    </source>
</evidence>
<dbReference type="PANTHER" id="PTHR21301">
    <property type="entry name" value="REVERSE TRANSCRIPTASE"/>
    <property type="match status" value="1"/>
</dbReference>
<dbReference type="EMBL" id="CAJOBI010050766">
    <property type="protein sequence ID" value="CAF4370724.1"/>
    <property type="molecule type" value="Genomic_DNA"/>
</dbReference>
<feature type="non-terminal residue" evidence="1">
    <location>
        <position position="310"/>
    </location>
</feature>
<name>A0A8S2UZ90_9BILA</name>
<proteinExistence type="predicted"/>
<dbReference type="PANTHER" id="PTHR21301:SF12">
    <property type="match status" value="1"/>
</dbReference>
<organism evidence="1 2">
    <name type="scientific">Rotaria magnacalcarata</name>
    <dbReference type="NCBI Taxonomy" id="392030"/>
    <lineage>
        <taxon>Eukaryota</taxon>
        <taxon>Metazoa</taxon>
        <taxon>Spiralia</taxon>
        <taxon>Gnathifera</taxon>
        <taxon>Rotifera</taxon>
        <taxon>Eurotatoria</taxon>
        <taxon>Bdelloidea</taxon>
        <taxon>Philodinida</taxon>
        <taxon>Philodinidae</taxon>
        <taxon>Rotaria</taxon>
    </lineage>
</organism>
<reference evidence="1" key="1">
    <citation type="submission" date="2021-02" db="EMBL/GenBank/DDBJ databases">
        <authorList>
            <person name="Nowell W R."/>
        </authorList>
    </citation>
    <scope>NUCLEOTIDE SEQUENCE</scope>
</reference>
<dbReference type="Proteomes" id="UP000676336">
    <property type="component" value="Unassembled WGS sequence"/>
</dbReference>
<comment type="caution">
    <text evidence="1">The sequence shown here is derived from an EMBL/GenBank/DDBJ whole genome shotgun (WGS) entry which is preliminary data.</text>
</comment>
<gene>
    <name evidence="1" type="ORF">SMN809_LOCUS29126</name>
</gene>
<evidence type="ECO:0008006" key="3">
    <source>
        <dbReference type="Google" id="ProtNLM"/>
    </source>
</evidence>
<protein>
    <recommendedName>
        <fullName evidence="3">Reverse transcriptase domain-containing protein</fullName>
    </recommendedName>
</protein>